<dbReference type="InterPro" id="IPR010664">
    <property type="entry name" value="LipoPS_assembly_LptC-rel"/>
</dbReference>
<dbReference type="Proteomes" id="UP001161064">
    <property type="component" value="Unassembled WGS sequence"/>
</dbReference>
<comment type="caution">
    <text evidence="1">The sequence shown here is derived from an EMBL/GenBank/DDBJ whole genome shotgun (WGS) entry which is preliminary data.</text>
</comment>
<name>A0ABQ4PUQ5_9PROT</name>
<accession>A0ABQ4PUQ5</accession>
<dbReference type="Pfam" id="PF06835">
    <property type="entry name" value="LptC"/>
    <property type="match status" value="1"/>
</dbReference>
<organism evidence="1 2">
    <name type="scientific">Candidatus Phycosocius spiralis</name>
    <dbReference type="NCBI Taxonomy" id="2815099"/>
    <lineage>
        <taxon>Bacteria</taxon>
        <taxon>Pseudomonadati</taxon>
        <taxon>Pseudomonadota</taxon>
        <taxon>Alphaproteobacteria</taxon>
        <taxon>Caulobacterales</taxon>
        <taxon>Caulobacterales incertae sedis</taxon>
        <taxon>Candidatus Phycosocius</taxon>
    </lineage>
</organism>
<proteinExistence type="predicted"/>
<evidence type="ECO:0008006" key="3">
    <source>
        <dbReference type="Google" id="ProtNLM"/>
    </source>
</evidence>
<keyword evidence="2" id="KW-1185">Reference proteome</keyword>
<dbReference type="Gene3D" id="2.60.450.10">
    <property type="entry name" value="Lipopolysaccharide (LPS) transport protein A like domain"/>
    <property type="match status" value="1"/>
</dbReference>
<evidence type="ECO:0000313" key="1">
    <source>
        <dbReference type="EMBL" id="GIU66438.1"/>
    </source>
</evidence>
<reference evidence="1" key="1">
    <citation type="submission" date="2021-05" db="EMBL/GenBank/DDBJ databases">
        <authorList>
            <person name="Tanabe Y."/>
        </authorList>
    </citation>
    <scope>NUCLEOTIDE SEQUENCE</scope>
    <source>
        <strain evidence="1">BOTRYCO-1</strain>
    </source>
</reference>
<gene>
    <name evidence="1" type="ORF">PsB1_0592</name>
</gene>
<dbReference type="EMBL" id="BPFZ01000002">
    <property type="protein sequence ID" value="GIU66438.1"/>
    <property type="molecule type" value="Genomic_DNA"/>
</dbReference>
<reference evidence="1" key="2">
    <citation type="journal article" date="2023" name="ISME Commun">
        <title>Characterization of a bloom-associated alphaproteobacterial lineage, 'Candidatus Phycosocius': insights into freshwater algal-bacterial interactions.</title>
        <authorList>
            <person name="Tanabe Y."/>
            <person name="Yamaguchi H."/>
            <person name="Yoshida M."/>
            <person name="Kai A."/>
            <person name="Okazaki Y."/>
        </authorList>
    </citation>
    <scope>NUCLEOTIDE SEQUENCE</scope>
    <source>
        <strain evidence="1">BOTRYCO-1</strain>
    </source>
</reference>
<evidence type="ECO:0000313" key="2">
    <source>
        <dbReference type="Proteomes" id="UP001161064"/>
    </source>
</evidence>
<protein>
    <recommendedName>
        <fullName evidence="3">LPS export ABC transporter periplasmic protein LptC</fullName>
    </recommendedName>
</protein>
<sequence length="253" mass="27859">MRQRLTPQAARRRSIRVKAIRMIFLAGAGLSTLLLVGSVVLRGVQSAGIDTSKLVQDNQFVIENPQFIGTTKEGKRLKVTGRRALRSVKDPNGVVRLEKPRIETADESTLTANQGIWSQTQQKVTLEGDVVFSRKSGEKARGATATWTSNPSLLTLEGGIEVTFSDGEKAIAQTLQWYEAQRQFILIGQAMIELKGGQAISDRAIYDQDAKTVIGIGNTSIRSDRGLSYADRYEYLTTTKRLTLSGNVRAKMN</sequence>